<keyword evidence="6" id="KW-0862">Zinc</keyword>
<proteinExistence type="inferred from homology"/>
<reference evidence="12" key="1">
    <citation type="submission" date="2021-01" db="EMBL/GenBank/DDBJ databases">
        <authorList>
            <consortium name="Genoscope - CEA"/>
            <person name="William W."/>
        </authorList>
    </citation>
    <scope>NUCLEOTIDE SEQUENCE</scope>
</reference>
<evidence type="ECO:0000256" key="4">
    <source>
        <dbReference type="ARBA" id="ARBA00022723"/>
    </source>
</evidence>
<dbReference type="GO" id="GO:0008270">
    <property type="term" value="F:zinc ion binding"/>
    <property type="evidence" value="ECO:0007669"/>
    <property type="project" value="UniProtKB-KW"/>
</dbReference>
<dbReference type="SMART" id="SM00212">
    <property type="entry name" value="UBCc"/>
    <property type="match status" value="1"/>
</dbReference>
<evidence type="ECO:0000259" key="10">
    <source>
        <dbReference type="PROSITE" id="PS50127"/>
    </source>
</evidence>
<dbReference type="OrthoDB" id="293460at2759"/>
<dbReference type="CDD" id="cd23810">
    <property type="entry name" value="UBCc_BIRC6"/>
    <property type="match status" value="1"/>
</dbReference>
<evidence type="ECO:0000256" key="8">
    <source>
        <dbReference type="SAM" id="MobiDB-lite"/>
    </source>
</evidence>
<dbReference type="PROSITE" id="PS50199">
    <property type="entry name" value="ZF_RANBP2_2"/>
    <property type="match status" value="1"/>
</dbReference>
<keyword evidence="5 7" id="KW-0863">Zinc-finger</keyword>
<sequence length="4731" mass="549825">MMVRLKYSNRSILQLYTQGIIQQIEFLQLKKSISLYLFYSIVFKVKDIKYIEGGFEFVIQNDLDKEVFFILVHQSKYLFRMYQSGIALRHKNLAAQSSKRLQWFSNSECMLQRRRSLLGNRMPFQYGWSESKAQSQLQIGISKQQSPSENFEGHLFEFKTTTQRVVGVLLNFNEQSLQFYLNGNLSTNKGIPKGSLISCPWYPCVRLSQFGNSVYLTMKYEDRSVVEHCEQVYLETQQTQHSNPFFMINKNEIHQLQDRLVSVRNCPLVGQQIPRAELDVLIKMKLVICNYHDQNEIVYLILNEETSQKLKRVRQYLKHHVRKLKEKFESKPQEKEKDQLLQEITQMLPNNEEIVQEEKKDEFEYKYSIEQCRIADRIIVQLIEQFEEVRSIESAKMRLQTFADHPATENPFKVVEYGKYLQPGSGVKYAYCDDEINNNGTKHSKLILRSEIAAQGQIIPCKSDRYFSLRNQDKITIYNGEAELFKVIEVDLRQLGPYQKNIKKIEGQQEETPSHIYKILESYIIGETEQLPLYDQTILEKLIRMGFEESDCKEALIQTNNNFDKALDIVSRTTGEWQCKFCTLVNKETNQICEACDGPRPDESQEEEFIIKQPQQIQQDLVEVDQKEEIHQDIKDKITESTVNYVSVIHWDSNNATFPILVASVHNKNVFSIKFISYSQNYLDQFFINEDGYYCVLTNCWSKDKDYSLLLQSETSRQIVETLAPLYSKHSQKLEMNLVDHKAIQLEYEIKAIDSAIWNNRLYVFLMGDQALGIYEITQNSQIELQKQIFIGSDYNLLISKTKCLIYSQQKNLIINSQLNVSEIQEPISKAYIRDNIICYESNTQHKQIEDNSEILENNVIKSEEVQIFQTVTDDVHSQKFQIDENYTHIHVKAVFEGPIEEPKQIPLMNSPLTVSDPQKLPLTVHSFKGASFNDQTFVTQMLFDSNKPFSSNYPNTSFIFRSQFDEVMLVDHVRIKSEITNVFRGFPIGAGLIFCSKEEHELNDTSEFDYFDKQQYEKWKSTHQSLFANEPVGYFEFEADSKETLCKLEVIRPCKYIMLKPTNFRKTPHDHTAHIQTNSIEIKGFAAYGIEIPKSQIDNSTFGTISDCQLLTQLRKRIDLPDKLLVQCKYQGMNGCPSNGVIEFDTVFQGEFIIKPYEDQQYKLLKVTVTGKKYNCLYINQLDNLIEEVYQNKPGALSVLNLFMKKESKKVLETINLSKFILGNVLSQNVTEQVTEFFRQLQQHDEFHDILLQVAQEILNKIEKVVLTETGLEYFLGLLTYTAKFKTQEITDLAIKSLLVALQKLKTIEHKDMFLFSTKYGGPQGQVQIQEIDENQVEQNGNQKTLICQKDPLSQILIMQLSNKQQIRRFEVNLLGEFEIEKLSLRFQQTSNSVKFRVQVWVDNLVLDQVYDEWTFVQFTDYVHKSANYNNYNCLHIGLNRVKARKLLVQLTLGSDNYYSKQSVQLQIPQNYLTIIPEFYGSLLNAELSPLEITEDFRYKNTLSLGESLYYVYQSEKSILMDSYNVYKKTDLTDHYIVMSTKSLRRNADYLEQAIYKLQSEMQLKEKCNLQTNHLQNLIEQTQLEFLKVAPPRNYENNSNFLTVFSSLLLRMLIAISGTVPDALEFIQLIISLGDIKGITDLALQFIQKKVKIQIHEEQWNQLIIEQFTSQNALKKKLLHQLPIPILESLQKLIELKDDVLYDALVTQLQRIPQQKYTEDGNPDNEKILTLILEFLINDNKFRFKLLQNALPKCTALQIKNSLNEKILTNIFSRGIAQPEKFKFLLEMLLQPRQLESRYTDWAATLQFSDQINKILQIEKDSLIYISKYIIYFCQIYIKENVEKLSIDNLLLLFDFLTKSVKKVNKLKTRGTNKQLTDFEDFLQRQHILICYPDTINRLIQLLEKSENYLAWNKVLKVILMITPQLQNELKIYHRVIQSYLGCKQKLLMNELLQFTLNLAQQQVQQNQTCSQIIDALLPHLGLNEINHIFIVFSQDVQHIYLNNVNILLKYIGMYLPYLGGKDGIMNADSQAIQQLELCQSMIQLLLQSEQTLPQLNESPDLNHLFEWFCLNCYSGKQIHSYAGQLLEWMSESLDSLFELLPCKQYILKQLFKQQYYIDDVITKQYENNQITSYTAFTYTTQILEVIQQQFDKYLISDDVAQQFQSDIYHYLINKIIKEKQVTQVQFQEEEFGNKMKVFNLPGQNVSNQDWPLHKKGAKSRLALITLPQGMRSEYQMVFQFDNEIEIKNIRLGIQTFTADFTDKQLGTPSSILLEVGKSLEELYPIAEMQLVNDEHYSQYQVKVFCYNSQVMNKQQLPSGQSVKFISFRMRQQYVEQLDSTRTMKKLCLGISFISVIGYSANRQKVDFIYTLQEKTAIEILSKFCKPNYQKTLQQLANDSIVLEQLQNNIEKFMDALNSYSFQLSPLILAIAKYNHQVGDWLVLKLMEYPEQSHSKLLSQIILEGEHVHERFLKLHNHLFEKLLALQINNHQQQDLLWYEKLAQHFIESYCNVLLLQNSKLKQRELSLNISKNDIIHLIELFQLMHNKHARHLLIKLIVTITYLPHPYQQIEEVDQILQFTLDKSRTQPYFLEILGPLSLGSRVSIEWIVNQLDSIFGKFELNYVIPFFYTLSTNKMIADHLLKYLLPLYNLLIEEPTSKTILKQLEDKTIEVVAKFISYMVQKYHAKFIIEALIRDIGRLEGNKDMKFVRSLLVPILNSEDYVFLKIQFEHQGKYILDPKLIAQKQADNTQKQDEVVFESQLLTIKQKDQLFPHLTETYWNKVAYQKNDGDSDILPHLEDKFFNSTPQIMVINYKINNTDKTIILYHNVKCIKSDKLDLTYTWNQGKLKVFYYNENNLIVNEEIDLNAFIEIYDEQGTLTFQNNDKAFLELEYVAGESSRINLTSLNLKDQGTIDNLKIEYYVSGVRPQKQKKALPQINIPQETISLIFPNYETNQSLQYYSAVPVYQLPSQLKLSELKQLIVFNKYGLKQECNIFEKQTKLSELPTNQLNIIELEVNARDFIDNIQPKTSSFTYPQQLTIFPLFEEMNGVNAMLSVIREGIGLWKNQQRANAWLQFLNELQSFCQLPNFFNLFMKNQLCVNLLFDLIAGPPDSNNKKLEEEEQNAVKFIYTTLVNVFSASSGPEVRIKALEQNLIKQILDRIALVSKETKRVFRQVPEENVVQESPQKNNSLQKSTKQKRGVGYASDNTGQNQKWNTIEYVEKKTLKSQQLIGLLGIVESFFDFQHWHPSEELLHKLKNTLFESALLPLLESAFRSGSLLEISKEFDLYSKYLKIVQSMSHHKVLASVFLKIPEQYYPPQTQSLFELLSALADTSRIFMNCIQNNRKKNEEEEHSFEIAKMIIDTHKRMENCINKMNDSGSSSNEEDETEQLKKQKELANELIAQILSKQLPEAYRTLLSDLRFSYIDMKVGGRYKHHYSGNISTQINQDKIVRLAQEFADMSTSLPIEHTNAIFVRADKERVDVMKALVMGAKGTPYAHGAFLFDIYADDSYPNAPPKMNLSTTGNGKVRFNPNLYSCGKVCLSLLGTWRGNASENWDPKISTLLQVLVSTQAIIMSEEVYFNEPGFEQEANTEEGEKKNEGYSNIVRYCNIKYAMIDQIRDPPKGFETIIRRHFYLKKQEILEECNKWVELADTKEAVYTGLLNDHNSSWCSEFKKSKKAYHKKLSEAVKELEEELNKIQPPSAADLEGSRVLRTHVKKQPKVKNVKEGMANLDEVDVTYTKIQQKEFEANDENVLDRWSRYIGAMGMDAVKKQANSCVLVSGIGALGIEVAKNIVLSGVKMLTIHDQEKCTQFDLNGQFFIEEKDIGKNRAEVSWEKLQQLNSYVRVNYETSELLNIDLTKYNIVVVCATYPNDVLFKLSALCRQHKVKLIISSVDGVFGRVFNDFGQSFIVEDKNGEQTVDYIVKSVTDKGDNKLHFEITGKHEFQDNDVVMIDNIEGMVDANGNSINKTIQKVKVINKSVLEIQLNGYSKYIRNGTIKLVKVPVELSFQPYNQEFIDKPIYDPNMSEYDFIKLQNTEHLHNLYNNKQTKDENFESLFKHYSILGEFSPLSAYLGGFVSQEAIKGITNKFTPVQQLFYVDCTEVLQKEISKDVKVSERSLSRFLGTEVAGKLEKSKVFMVGCGAIGCELLKNFAMLNLGIKGSITITDPDHIEVSNLNRQFLFREKHLRKPKSQTAAAAVIQMNPYLRDHIIARLDKVHDSTEHIYTDQFFEDQDIIANALDNVAARRYVDKRCVNSRKPLLESGTLGPKGHVQCIIPFQTESYGSSNDPVEEGEIPYCTLKMFPEETFHCVEFARDKFGKHFSARPKQLIKMMAEDYIPSLEDNKPLREGIKLFKNKPNSFEDCIKWARGKFQKYFVNDIKQLMYTYPEDAKTKDGNLFWTMPKRPPKPIQFDPENEIHQQFVSTFAFLRAKMFSLQTDKDWRTKPYRQSIAKQANLITFPEWQPSEEKKKSISDKVKEQGQKEEAEENESTQTQSTQEETQLLFKQFKSLLPITLTSDEFEKDNDQNGHIDFIHSFGNLRAANYKLESMDWLTVKIKAGRIVPALATTTAVVAGLQTIELIKTLKNVQISDMKNAFVNLAIPFVKLTEPGLVPKKKINEKVTVTLWDIWTQDITKQTTFRQLFEMLNQQYDLHPRDVFLKAQPVYMEIMYAKKAEEKKHFLDQPIIKVLEIQKYVDLTINFTLNQESQEIIKGIPQVRLVLK</sequence>
<dbReference type="PROSITE" id="PS50030">
    <property type="entry name" value="UBA"/>
    <property type="match status" value="1"/>
</dbReference>
<dbReference type="Pfam" id="PF00179">
    <property type="entry name" value="UQ_con"/>
    <property type="match status" value="1"/>
</dbReference>
<dbReference type="PROSITE" id="PS50127">
    <property type="entry name" value="UBC_2"/>
    <property type="match status" value="1"/>
</dbReference>
<dbReference type="InterPro" id="IPR045886">
    <property type="entry name" value="ThiF/MoeB/HesA"/>
</dbReference>
<dbReference type="Pfam" id="PF00627">
    <property type="entry name" value="UBA"/>
    <property type="match status" value="1"/>
</dbReference>
<feature type="domain" description="RanBP2-type" evidence="11">
    <location>
        <begin position="573"/>
        <end position="602"/>
    </location>
</feature>
<dbReference type="Proteomes" id="UP000683925">
    <property type="component" value="Unassembled WGS sequence"/>
</dbReference>
<dbReference type="SMART" id="SM00985">
    <property type="entry name" value="UBA_e1_C"/>
    <property type="match status" value="1"/>
</dbReference>
<evidence type="ECO:0000313" key="12">
    <source>
        <dbReference type="EMBL" id="CAD8156541.1"/>
    </source>
</evidence>
<feature type="compositionally biased region" description="Polar residues" evidence="8">
    <location>
        <begin position="3185"/>
        <end position="3198"/>
    </location>
</feature>
<feature type="domain" description="UBA" evidence="9">
    <location>
        <begin position="533"/>
        <end position="573"/>
    </location>
</feature>
<dbReference type="Pfam" id="PF10585">
    <property type="entry name" value="UBA_E1_SCCH"/>
    <property type="match status" value="1"/>
</dbReference>
<comment type="caution">
    <text evidence="12">The sequence shown here is derived from an EMBL/GenBank/DDBJ whole genome shotgun (WGS) entry which is preliminary data.</text>
</comment>
<dbReference type="PROSITE" id="PS01358">
    <property type="entry name" value="ZF_RANBP2_1"/>
    <property type="match status" value="1"/>
</dbReference>
<dbReference type="GO" id="GO:0016925">
    <property type="term" value="P:protein sumoylation"/>
    <property type="evidence" value="ECO:0007669"/>
    <property type="project" value="TreeGrafter"/>
</dbReference>
<feature type="region of interest" description="Disordered" evidence="8">
    <location>
        <begin position="3183"/>
        <end position="3211"/>
    </location>
</feature>
<dbReference type="InterPro" id="IPR015940">
    <property type="entry name" value="UBA"/>
</dbReference>
<dbReference type="Pfam" id="PF00899">
    <property type="entry name" value="ThiF"/>
    <property type="match status" value="2"/>
</dbReference>
<feature type="compositionally biased region" description="Basic and acidic residues" evidence="8">
    <location>
        <begin position="4474"/>
        <end position="4492"/>
    </location>
</feature>
<dbReference type="FunFam" id="3.10.110.10:FF:000146">
    <property type="entry name" value="Uncharacterized protein"/>
    <property type="match status" value="1"/>
</dbReference>
<evidence type="ECO:0000256" key="2">
    <source>
        <dbReference type="ARBA" id="ARBA00005673"/>
    </source>
</evidence>
<dbReference type="InterPro" id="IPR018965">
    <property type="entry name" value="Ub-activating_enz_E1_C"/>
</dbReference>
<dbReference type="SMART" id="SM00547">
    <property type="entry name" value="ZnF_RBZ"/>
    <property type="match status" value="1"/>
</dbReference>
<organism evidence="12 13">
    <name type="scientific">Paramecium octaurelia</name>
    <dbReference type="NCBI Taxonomy" id="43137"/>
    <lineage>
        <taxon>Eukaryota</taxon>
        <taxon>Sar</taxon>
        <taxon>Alveolata</taxon>
        <taxon>Ciliophora</taxon>
        <taxon>Intramacronucleata</taxon>
        <taxon>Oligohymenophorea</taxon>
        <taxon>Peniculida</taxon>
        <taxon>Parameciidae</taxon>
        <taxon>Paramecium</taxon>
    </lineage>
</organism>
<dbReference type="FunFam" id="3.50.50.80:FF:000001">
    <property type="entry name" value="ubiquitin-like modifier-activating enzyme 1"/>
    <property type="match status" value="1"/>
</dbReference>
<dbReference type="FunFam" id="3.40.50.720:FF:001419">
    <property type="entry name" value="ThiF family protein"/>
    <property type="match status" value="1"/>
</dbReference>
<keyword evidence="4" id="KW-0479">Metal-binding</keyword>
<name>A0A8S1TRH0_PAROT</name>
<feature type="region of interest" description="Disordered" evidence="8">
    <location>
        <begin position="3376"/>
        <end position="3396"/>
    </location>
</feature>
<dbReference type="GO" id="GO:0031510">
    <property type="term" value="C:SUMO activating enzyme complex"/>
    <property type="evidence" value="ECO:0007669"/>
    <property type="project" value="TreeGrafter"/>
</dbReference>
<dbReference type="InterPro" id="IPR000608">
    <property type="entry name" value="UBC"/>
</dbReference>
<comment type="pathway">
    <text evidence="1">Protein modification; protein ubiquitination.</text>
</comment>
<protein>
    <submittedName>
        <fullName evidence="12">Uncharacterized protein</fullName>
    </submittedName>
</protein>
<dbReference type="InterPro" id="IPR000594">
    <property type="entry name" value="ThiF_NAD_FAD-bd"/>
</dbReference>
<dbReference type="InterPro" id="IPR019572">
    <property type="entry name" value="UBA_E1_SCCH"/>
</dbReference>
<dbReference type="OMA" id="NHIFIVF"/>
<dbReference type="CDD" id="cd14270">
    <property type="entry name" value="UBA"/>
    <property type="match status" value="1"/>
</dbReference>
<evidence type="ECO:0000256" key="3">
    <source>
        <dbReference type="ARBA" id="ARBA00022598"/>
    </source>
</evidence>
<dbReference type="PANTHER" id="PTHR10953:SF4">
    <property type="entry name" value="UBIQUITIN-ACTIVATING ENZYME E1 C-TERMINAL DOMAIN-CONTAINING PROTEIN"/>
    <property type="match status" value="1"/>
</dbReference>
<evidence type="ECO:0000256" key="5">
    <source>
        <dbReference type="ARBA" id="ARBA00022771"/>
    </source>
</evidence>
<evidence type="ECO:0000256" key="1">
    <source>
        <dbReference type="ARBA" id="ARBA00004906"/>
    </source>
</evidence>
<keyword evidence="13" id="KW-1185">Reference proteome</keyword>
<evidence type="ECO:0000256" key="7">
    <source>
        <dbReference type="PROSITE-ProRule" id="PRU00322"/>
    </source>
</evidence>
<dbReference type="SMART" id="SM00165">
    <property type="entry name" value="UBA"/>
    <property type="match status" value="1"/>
</dbReference>
<dbReference type="FunFam" id="1.10.10.2660:FF:000005">
    <property type="entry name" value="Ubiquitin-activating enzyme E1, putative"/>
    <property type="match status" value="1"/>
</dbReference>
<dbReference type="GO" id="GO:0019948">
    <property type="term" value="F:SUMO activating enzyme activity"/>
    <property type="evidence" value="ECO:0007669"/>
    <property type="project" value="TreeGrafter"/>
</dbReference>
<evidence type="ECO:0000259" key="11">
    <source>
        <dbReference type="PROSITE" id="PS50199"/>
    </source>
</evidence>
<feature type="domain" description="UBC core" evidence="10">
    <location>
        <begin position="3453"/>
        <end position="3620"/>
    </location>
</feature>
<evidence type="ECO:0000256" key="6">
    <source>
        <dbReference type="ARBA" id="ARBA00022833"/>
    </source>
</evidence>
<comment type="similarity">
    <text evidence="2">Belongs to the ubiquitin-activating E1 family.</text>
</comment>
<gene>
    <name evidence="12" type="ORF">POCTA_138.1.T0320174</name>
</gene>
<evidence type="ECO:0000259" key="9">
    <source>
        <dbReference type="PROSITE" id="PS50030"/>
    </source>
</evidence>
<feature type="region of interest" description="Disordered" evidence="8">
    <location>
        <begin position="4474"/>
        <end position="4507"/>
    </location>
</feature>
<dbReference type="InterPro" id="IPR001876">
    <property type="entry name" value="Znf_RanBP2"/>
</dbReference>
<keyword evidence="3" id="KW-0436">Ligase</keyword>
<accession>A0A8S1TRH0</accession>
<evidence type="ECO:0000313" key="13">
    <source>
        <dbReference type="Proteomes" id="UP000683925"/>
    </source>
</evidence>
<dbReference type="PANTHER" id="PTHR10953">
    <property type="entry name" value="UBIQUITIN-ACTIVATING ENZYME E1"/>
    <property type="match status" value="1"/>
</dbReference>
<dbReference type="EMBL" id="CAJJDP010000032">
    <property type="protein sequence ID" value="CAD8156541.1"/>
    <property type="molecule type" value="Genomic_DNA"/>
</dbReference>
<dbReference type="GO" id="GO:0005737">
    <property type="term" value="C:cytoplasm"/>
    <property type="evidence" value="ECO:0007669"/>
    <property type="project" value="TreeGrafter"/>
</dbReference>